<gene>
    <name evidence="3" type="ORF">ST47_g2955</name>
</gene>
<protein>
    <submittedName>
        <fullName evidence="3">DNA binding</fullName>
    </submittedName>
</protein>
<reference evidence="3 4" key="1">
    <citation type="journal article" date="2016" name="Sci. Rep.">
        <title>Draft genome sequencing and secretome analysis of fungal phytopathogen Ascochyta rabiei provides insight into the necrotrophic effector repertoire.</title>
        <authorList>
            <person name="Verma S."/>
            <person name="Gazara R.K."/>
            <person name="Nizam S."/>
            <person name="Parween S."/>
            <person name="Chattopadhyay D."/>
            <person name="Verma P.K."/>
        </authorList>
    </citation>
    <scope>NUCLEOTIDE SEQUENCE [LARGE SCALE GENOMIC DNA]</scope>
    <source>
        <strain evidence="3 4">ArDII</strain>
    </source>
</reference>
<evidence type="ECO:0000313" key="4">
    <source>
        <dbReference type="Proteomes" id="UP000076837"/>
    </source>
</evidence>
<keyword evidence="1" id="KW-0539">Nucleus</keyword>
<dbReference type="InterPro" id="IPR007219">
    <property type="entry name" value="XnlR_reg_dom"/>
</dbReference>
<dbReference type="Proteomes" id="UP000076837">
    <property type="component" value="Unassembled WGS sequence"/>
</dbReference>
<dbReference type="Pfam" id="PF04082">
    <property type="entry name" value="Fungal_trans"/>
    <property type="match status" value="1"/>
</dbReference>
<dbReference type="PANTHER" id="PTHR46910:SF39">
    <property type="entry name" value="ZN(II)2CYS6 TRANSCRIPTION FACTOR (EUROFUNG)"/>
    <property type="match status" value="1"/>
</dbReference>
<feature type="domain" description="Xylanolytic transcriptional activator regulatory" evidence="2">
    <location>
        <begin position="229"/>
        <end position="303"/>
    </location>
</feature>
<evidence type="ECO:0000256" key="1">
    <source>
        <dbReference type="ARBA" id="ARBA00023242"/>
    </source>
</evidence>
<comment type="caution">
    <text evidence="3">The sequence shown here is derived from an EMBL/GenBank/DDBJ whole genome shotgun (WGS) entry which is preliminary data.</text>
</comment>
<evidence type="ECO:0000259" key="2">
    <source>
        <dbReference type="SMART" id="SM00906"/>
    </source>
</evidence>
<dbReference type="GO" id="GO:0003677">
    <property type="term" value="F:DNA binding"/>
    <property type="evidence" value="ECO:0007669"/>
    <property type="project" value="InterPro"/>
</dbReference>
<dbReference type="SMART" id="SM00906">
    <property type="entry name" value="Fungal_trans"/>
    <property type="match status" value="1"/>
</dbReference>
<dbReference type="AlphaFoldDB" id="A0A163IUL6"/>
<dbReference type="GO" id="GO:0006351">
    <property type="term" value="P:DNA-templated transcription"/>
    <property type="evidence" value="ECO:0007669"/>
    <property type="project" value="InterPro"/>
</dbReference>
<sequence>MVDGPRYVEDLLRENERLRDARPAAPSETAVSRQVPTVENQETLQNPLVEDRPQGWFFPMSSLDMPIHISEAADAAFATRFREALTPYSSHIPRTSYVRDEALMLLSESQFSWPAPARARFLVKVALSTVCQYYHIVLKSSVMEAVETAIKNVNDVERLMKCKLLALFALGEVYSSRVAAQEASFPGLSYFAQARRMVSIPAERPTMHTVEIALLLVLYSYNLNRRHTAYLLASSAVRLSIVMGLNLNVPDNLYSNRLAREHRTRLWWTAYVLDRTCCSKLGHPASIADEDIVVDLPSGDHLEDAADFEDVDYILKSIELAGLSQQTRQQLYSRRKHHVSFSQRVQTTLKNITKWMETLPPQLQLENGKGSARPNSIVYLHLRFNQCSRHSYRLLSEAWIHGSFAIFDYFYTQYLFSAATNLALSSLLGSAQSQSDGDNLITAIDIIRQLGQSGNFAAKEFCQHLDAMEESMERVRNNRLVQNLAPHVPAVNNEATVPFTGPVMTASMALAQPSLQEFLAETDLAISEIDNPSFDPLQTPYWPGIWGGDEWANG</sequence>
<dbReference type="OrthoDB" id="3266505at2759"/>
<keyword evidence="4" id="KW-1185">Reference proteome</keyword>
<dbReference type="GO" id="GO:0008270">
    <property type="term" value="F:zinc ion binding"/>
    <property type="evidence" value="ECO:0007669"/>
    <property type="project" value="InterPro"/>
</dbReference>
<organism evidence="3 4">
    <name type="scientific">Didymella rabiei</name>
    <name type="common">Chickpea ascochyta blight fungus</name>
    <name type="synonym">Mycosphaerella rabiei</name>
    <dbReference type="NCBI Taxonomy" id="5454"/>
    <lineage>
        <taxon>Eukaryota</taxon>
        <taxon>Fungi</taxon>
        <taxon>Dikarya</taxon>
        <taxon>Ascomycota</taxon>
        <taxon>Pezizomycotina</taxon>
        <taxon>Dothideomycetes</taxon>
        <taxon>Pleosporomycetidae</taxon>
        <taxon>Pleosporales</taxon>
        <taxon>Pleosporineae</taxon>
        <taxon>Didymellaceae</taxon>
        <taxon>Ascochyta</taxon>
    </lineage>
</organism>
<accession>A0A163IUL6</accession>
<name>A0A163IUL6_DIDRA</name>
<dbReference type="GO" id="GO:0003700">
    <property type="term" value="F:DNA-binding transcription factor activity"/>
    <property type="evidence" value="ECO:0007669"/>
    <property type="project" value="InterPro"/>
</dbReference>
<dbReference type="EMBL" id="JYNV01000119">
    <property type="protein sequence ID" value="KZM25957.1"/>
    <property type="molecule type" value="Genomic_DNA"/>
</dbReference>
<dbReference type="PANTHER" id="PTHR46910">
    <property type="entry name" value="TRANSCRIPTION FACTOR PDR1"/>
    <property type="match status" value="1"/>
</dbReference>
<proteinExistence type="predicted"/>
<dbReference type="STRING" id="5454.A0A163IUL6"/>
<dbReference type="InterPro" id="IPR050987">
    <property type="entry name" value="AtrR-like"/>
</dbReference>
<dbReference type="CDD" id="cd12148">
    <property type="entry name" value="fungal_TF_MHR"/>
    <property type="match status" value="1"/>
</dbReference>
<evidence type="ECO:0000313" key="3">
    <source>
        <dbReference type="EMBL" id="KZM25957.1"/>
    </source>
</evidence>